<dbReference type="GO" id="GO:0016705">
    <property type="term" value="F:oxidoreductase activity, acting on paired donors, with incorporation or reduction of molecular oxygen"/>
    <property type="evidence" value="ECO:0007669"/>
    <property type="project" value="InterPro"/>
</dbReference>
<keyword evidence="5 6" id="KW-0349">Heme</keyword>
<evidence type="ECO:0000256" key="1">
    <source>
        <dbReference type="ARBA" id="ARBA00001971"/>
    </source>
</evidence>
<evidence type="ECO:0000256" key="2">
    <source>
        <dbReference type="ARBA" id="ARBA00010617"/>
    </source>
</evidence>
<keyword evidence="4 5" id="KW-0408">Iron</keyword>
<dbReference type="PROSITE" id="PS00086">
    <property type="entry name" value="CYTOCHROME_P450"/>
    <property type="match status" value="1"/>
</dbReference>
<dbReference type="OrthoDB" id="2119687at2759"/>
<keyword evidence="6" id="KW-0560">Oxidoreductase</keyword>
<dbReference type="Pfam" id="PF00067">
    <property type="entry name" value="p450"/>
    <property type="match status" value="1"/>
</dbReference>
<keyword evidence="8" id="KW-1185">Reference proteome</keyword>
<dbReference type="Gene3D" id="1.10.630.10">
    <property type="entry name" value="Cytochrome P450"/>
    <property type="match status" value="1"/>
</dbReference>
<organism evidence="7 8">
    <name type="scientific">Rhizoclosmatium globosum</name>
    <dbReference type="NCBI Taxonomy" id="329046"/>
    <lineage>
        <taxon>Eukaryota</taxon>
        <taxon>Fungi</taxon>
        <taxon>Fungi incertae sedis</taxon>
        <taxon>Chytridiomycota</taxon>
        <taxon>Chytridiomycota incertae sedis</taxon>
        <taxon>Chytridiomycetes</taxon>
        <taxon>Chytridiales</taxon>
        <taxon>Chytriomycetaceae</taxon>
        <taxon>Rhizoclosmatium</taxon>
    </lineage>
</organism>
<dbReference type="InterPro" id="IPR017972">
    <property type="entry name" value="Cyt_P450_CS"/>
</dbReference>
<dbReference type="GO" id="GO:0004497">
    <property type="term" value="F:monooxygenase activity"/>
    <property type="evidence" value="ECO:0007669"/>
    <property type="project" value="UniProtKB-KW"/>
</dbReference>
<dbReference type="EMBL" id="MCGO01000001">
    <property type="protein sequence ID" value="ORY53690.1"/>
    <property type="molecule type" value="Genomic_DNA"/>
</dbReference>
<dbReference type="PANTHER" id="PTHR24305">
    <property type="entry name" value="CYTOCHROME P450"/>
    <property type="match status" value="1"/>
</dbReference>
<keyword evidence="6" id="KW-0503">Monooxygenase</keyword>
<dbReference type="GO" id="GO:0005506">
    <property type="term" value="F:iron ion binding"/>
    <property type="evidence" value="ECO:0007669"/>
    <property type="project" value="InterPro"/>
</dbReference>
<dbReference type="InterPro" id="IPR001128">
    <property type="entry name" value="Cyt_P450"/>
</dbReference>
<evidence type="ECO:0000313" key="7">
    <source>
        <dbReference type="EMBL" id="ORY53690.1"/>
    </source>
</evidence>
<dbReference type="Proteomes" id="UP000193642">
    <property type="component" value="Unassembled WGS sequence"/>
</dbReference>
<dbReference type="AlphaFoldDB" id="A0A1Y2D357"/>
<evidence type="ECO:0000256" key="4">
    <source>
        <dbReference type="ARBA" id="ARBA00023004"/>
    </source>
</evidence>
<dbReference type="CDD" id="cd00302">
    <property type="entry name" value="cytochrome_P450"/>
    <property type="match status" value="1"/>
</dbReference>
<dbReference type="PRINTS" id="PR00385">
    <property type="entry name" value="P450"/>
</dbReference>
<dbReference type="InterPro" id="IPR002401">
    <property type="entry name" value="Cyt_P450_E_grp-I"/>
</dbReference>
<keyword evidence="3 5" id="KW-0479">Metal-binding</keyword>
<comment type="cofactor">
    <cofactor evidence="1 5">
        <name>heme</name>
        <dbReference type="ChEBI" id="CHEBI:30413"/>
    </cofactor>
</comment>
<dbReference type="InterPro" id="IPR036396">
    <property type="entry name" value="Cyt_P450_sf"/>
</dbReference>
<dbReference type="PRINTS" id="PR00463">
    <property type="entry name" value="EP450I"/>
</dbReference>
<dbReference type="InterPro" id="IPR050121">
    <property type="entry name" value="Cytochrome_P450_monoxygenase"/>
</dbReference>
<dbReference type="PANTHER" id="PTHR24305:SF166">
    <property type="entry name" value="CYTOCHROME P450 12A4, MITOCHONDRIAL-RELATED"/>
    <property type="match status" value="1"/>
</dbReference>
<dbReference type="GO" id="GO:0020037">
    <property type="term" value="F:heme binding"/>
    <property type="evidence" value="ECO:0007669"/>
    <property type="project" value="InterPro"/>
</dbReference>
<name>A0A1Y2D357_9FUNG</name>
<sequence length="458" mass="50998">MQIGPSLFEGVSKDVSIVQMSVLGKRWYAARGSVAVKSILGNSSIRIRIPVGPEASSRLRLGEFGLFLNSNLGPWRMCRKLFAEGIGNDKFLKGVNAKLNEYMAVNIKLMEKAAGTATPVLVNELGRRITLDIIMDVTFSEKRGSATSFLEDVNEGREIQPDSLFVMARGIMDANSFYNKVPPLVFKHVLTSADKMHTDSVDQFVSAIEERVSQKQKELGEVPEIHQGDFDFATSLFAASKSLPEESRMNFVVCMVRETIAGGTDSTSNAIAYLIYELARNQDIADAICAQIVEVAGPSGAIDSECLKKLTLLEASVFEITRLYAIAPNVRRYITEDVIIDNVLLKKDSDIIITLGMNMHDPLVWETPETFDPTRFLNKLSKPEGPYGFGWNYSPFGYGVRKCPGEDLAVLELKLVIAYLCRRFRFILANPNEPLEITDSLFRECGPLPIIFEQRVEQ</sequence>
<evidence type="ECO:0000313" key="8">
    <source>
        <dbReference type="Proteomes" id="UP000193642"/>
    </source>
</evidence>
<dbReference type="STRING" id="329046.A0A1Y2D357"/>
<gene>
    <name evidence="7" type="ORF">BCR33DRAFT_711048</name>
</gene>
<accession>A0A1Y2D357</accession>
<protein>
    <submittedName>
        <fullName evidence="7">Cytochrome P450</fullName>
    </submittedName>
</protein>
<comment type="caution">
    <text evidence="7">The sequence shown here is derived from an EMBL/GenBank/DDBJ whole genome shotgun (WGS) entry which is preliminary data.</text>
</comment>
<evidence type="ECO:0000256" key="3">
    <source>
        <dbReference type="ARBA" id="ARBA00022723"/>
    </source>
</evidence>
<evidence type="ECO:0000256" key="5">
    <source>
        <dbReference type="PIRSR" id="PIRSR602401-1"/>
    </source>
</evidence>
<comment type="similarity">
    <text evidence="2 6">Belongs to the cytochrome P450 family.</text>
</comment>
<feature type="binding site" description="axial binding residue" evidence="5">
    <location>
        <position position="403"/>
    </location>
    <ligand>
        <name>heme</name>
        <dbReference type="ChEBI" id="CHEBI:30413"/>
    </ligand>
    <ligandPart>
        <name>Fe</name>
        <dbReference type="ChEBI" id="CHEBI:18248"/>
    </ligandPart>
</feature>
<evidence type="ECO:0000256" key="6">
    <source>
        <dbReference type="RuleBase" id="RU000461"/>
    </source>
</evidence>
<proteinExistence type="inferred from homology"/>
<dbReference type="SUPFAM" id="SSF48264">
    <property type="entry name" value="Cytochrome P450"/>
    <property type="match status" value="1"/>
</dbReference>
<reference evidence="7 8" key="1">
    <citation type="submission" date="2016-07" db="EMBL/GenBank/DDBJ databases">
        <title>Pervasive Adenine N6-methylation of Active Genes in Fungi.</title>
        <authorList>
            <consortium name="DOE Joint Genome Institute"/>
            <person name="Mondo S.J."/>
            <person name="Dannebaum R.O."/>
            <person name="Kuo R.C."/>
            <person name="Labutti K."/>
            <person name="Haridas S."/>
            <person name="Kuo A."/>
            <person name="Salamov A."/>
            <person name="Ahrendt S.R."/>
            <person name="Lipzen A."/>
            <person name="Sullivan W."/>
            <person name="Andreopoulos W.B."/>
            <person name="Clum A."/>
            <person name="Lindquist E."/>
            <person name="Daum C."/>
            <person name="Ramamoorthy G.K."/>
            <person name="Gryganskyi A."/>
            <person name="Culley D."/>
            <person name="Magnuson J.K."/>
            <person name="James T.Y."/>
            <person name="O'Malley M.A."/>
            <person name="Stajich J.E."/>
            <person name="Spatafora J.W."/>
            <person name="Visel A."/>
            <person name="Grigoriev I.V."/>
        </authorList>
    </citation>
    <scope>NUCLEOTIDE SEQUENCE [LARGE SCALE GENOMIC DNA]</scope>
    <source>
        <strain evidence="7 8">JEL800</strain>
    </source>
</reference>